<dbReference type="STRING" id="1385510.GCA_000425205_01778"/>
<dbReference type="Proteomes" id="UP000030528">
    <property type="component" value="Unassembled WGS sequence"/>
</dbReference>
<dbReference type="GO" id="GO:0030420">
    <property type="term" value="P:establishment of competence for transformation"/>
    <property type="evidence" value="ECO:0007669"/>
    <property type="project" value="UniProtKB-KW"/>
</dbReference>
<dbReference type="PANTHER" id="PTHR39161">
    <property type="entry name" value="ADAPTER PROTEIN MECA"/>
    <property type="match status" value="1"/>
</dbReference>
<dbReference type="GO" id="GO:0030435">
    <property type="term" value="P:sporulation resulting in formation of a cellular spore"/>
    <property type="evidence" value="ECO:0007669"/>
    <property type="project" value="UniProtKB-KW"/>
</dbReference>
<evidence type="ECO:0000313" key="6">
    <source>
        <dbReference type="Proteomes" id="UP000030528"/>
    </source>
</evidence>
<comment type="similarity">
    <text evidence="1 4">Belongs to the MecA family.</text>
</comment>
<keyword evidence="4" id="KW-0749">Sporulation</keyword>
<dbReference type="GO" id="GO:0030674">
    <property type="term" value="F:protein-macromolecule adaptor activity"/>
    <property type="evidence" value="ECO:0007669"/>
    <property type="project" value="UniProtKB-UniRule"/>
</dbReference>
<comment type="domain">
    <text evidence="4">The N-terminal domain has binding sites for ComK and probably for unfolded/aggregated proteins; the C-terminal domain interacts with ClpC.</text>
</comment>
<dbReference type="RefSeq" id="WP_026800188.1">
    <property type="nucleotide sequence ID" value="NZ_AULI01000007.1"/>
</dbReference>
<evidence type="ECO:0000256" key="2">
    <source>
        <dbReference type="ARBA" id="ARBA00011738"/>
    </source>
</evidence>
<evidence type="ECO:0000256" key="1">
    <source>
        <dbReference type="ARBA" id="ARBA00005397"/>
    </source>
</evidence>
<dbReference type="PIRSF" id="PIRSF029008">
    <property type="entry name" value="MecA"/>
    <property type="match status" value="1"/>
</dbReference>
<proteinExistence type="inferred from homology"/>
<accession>A0A0A5GN70</accession>
<comment type="subunit">
    <text evidence="2 4">Homodimer.</text>
</comment>
<keyword evidence="6" id="KW-1185">Reference proteome</keyword>
<dbReference type="OrthoDB" id="2360201at2"/>
<dbReference type="Gene3D" id="3.30.70.1950">
    <property type="match status" value="1"/>
</dbReference>
<keyword evidence="3 4" id="KW-0178">Competence</keyword>
<name>A0A0A5GN70_9BACI</name>
<dbReference type="HAMAP" id="MF_01124">
    <property type="entry name" value="MecA"/>
    <property type="match status" value="1"/>
</dbReference>
<sequence length="230" mass="27322">MEIERINENTVKFYITYVDIEDRGFNKEEIWYNRDRSEQLFWQMMDEVNIKEDFNIEGPLWIQVQAMDRGLEVVVTKAQLSNDGQNLELPDENGKGLEIPMEEKLESMIQSQYGEDQTSEESKEDAVQSHGDDLSFVLEFKDFEHVIQLSHYFNNNEMVADQLYHFEDKYFLYVEFGEEDQTDEEQENILSQLLEFGSESTMTVYRLEEYGKVIFNEDALQNIRSYFPQS</sequence>
<evidence type="ECO:0000256" key="3">
    <source>
        <dbReference type="ARBA" id="ARBA00023287"/>
    </source>
</evidence>
<dbReference type="NCBIfam" id="NF002644">
    <property type="entry name" value="PRK02315.1-5"/>
    <property type="match status" value="1"/>
</dbReference>
<comment type="caution">
    <text evidence="5">The sequence shown here is derived from an EMBL/GenBank/DDBJ whole genome shotgun (WGS) entry which is preliminary data.</text>
</comment>
<dbReference type="EMBL" id="AVPE01000005">
    <property type="protein sequence ID" value="KGX92698.1"/>
    <property type="molecule type" value="Genomic_DNA"/>
</dbReference>
<dbReference type="AlphaFoldDB" id="A0A0A5GN70"/>
<evidence type="ECO:0000256" key="4">
    <source>
        <dbReference type="HAMAP-Rule" id="MF_01124"/>
    </source>
</evidence>
<evidence type="ECO:0000313" key="5">
    <source>
        <dbReference type="EMBL" id="KGX92698.1"/>
    </source>
</evidence>
<reference evidence="5 6" key="1">
    <citation type="submission" date="2013-08" db="EMBL/GenBank/DDBJ databases">
        <authorList>
            <person name="Huang J."/>
            <person name="Wang G."/>
        </authorList>
    </citation>
    <scope>NUCLEOTIDE SEQUENCE [LARGE SCALE GENOMIC DNA]</scope>
    <source>
        <strain evidence="5 6">JSM 076056</strain>
    </source>
</reference>
<dbReference type="GO" id="GO:0042174">
    <property type="term" value="P:negative regulation of sporulation resulting in formation of a cellular spore"/>
    <property type="evidence" value="ECO:0007669"/>
    <property type="project" value="UniProtKB-UniRule"/>
</dbReference>
<protein>
    <recommendedName>
        <fullName evidence="4">Adapter protein MecA</fullName>
    </recommendedName>
</protein>
<dbReference type="PANTHER" id="PTHR39161:SF1">
    <property type="entry name" value="ADAPTER PROTEIN MECA 1"/>
    <property type="match status" value="1"/>
</dbReference>
<dbReference type="Pfam" id="PF05389">
    <property type="entry name" value="MecA"/>
    <property type="match status" value="1"/>
</dbReference>
<organism evidence="5 6">
    <name type="scientific">Pontibacillus halophilus JSM 076056 = DSM 19796</name>
    <dbReference type="NCBI Taxonomy" id="1385510"/>
    <lineage>
        <taxon>Bacteria</taxon>
        <taxon>Bacillati</taxon>
        <taxon>Bacillota</taxon>
        <taxon>Bacilli</taxon>
        <taxon>Bacillales</taxon>
        <taxon>Bacillaceae</taxon>
        <taxon>Pontibacillus</taxon>
    </lineage>
</organism>
<dbReference type="InterPro" id="IPR038471">
    <property type="entry name" value="MecA_C_sf"/>
</dbReference>
<comment type="function">
    <text evidence="4">Enables the recognition and targeting of unfolded and aggregated proteins to the ClpC protease or to other proteins involved in proteolysis. Acts negatively in the development of competence by binding ComK and recruiting it to the ClpCP protease. When overexpressed, inhibits sporulation. Also involved in Spx degradation by ClpC.</text>
</comment>
<dbReference type="InterPro" id="IPR008681">
    <property type="entry name" value="Neg-reg_MecA"/>
</dbReference>
<dbReference type="GO" id="GO:0045808">
    <property type="term" value="P:negative regulation of establishment of competence for transformation"/>
    <property type="evidence" value="ECO:0007669"/>
    <property type="project" value="UniProtKB-UniRule"/>
</dbReference>
<gene>
    <name evidence="4" type="primary">mecA</name>
    <name evidence="5" type="ORF">N781_15395</name>
</gene>
<dbReference type="eggNOG" id="COG4862">
    <property type="taxonomic scope" value="Bacteria"/>
</dbReference>